<evidence type="ECO:0000259" key="5">
    <source>
        <dbReference type="PROSITE" id="PS50931"/>
    </source>
</evidence>
<sequence length="304" mass="34450">MNNVKLAPLLLIFAEVAGKRSYTAAAKKLGISKSAASQQIKRLEEAIGQQLLIRNTRGVVLTAVGEALLIRSELLSEQLNMAFTEINSKKEQPSGHFKVSVPPFSEKEIVMPAIKQLCLEFPQLIPEVVVTEKWHDLIEHKLDAAIFGGDIKDCDYRALSVGKVSEIFCASPRYIAQHSSPKQIEDLSAHQFIATAWHRKKLEIFDNQGTNKKLISVKHCVKVNTLTTGLEAVLHDMGIALLPEFLVRTHFIDHGLLRVLPDIKGREWHFYFLHQYKGEKPLHISRFYQLYRHYFLKASTSTID</sequence>
<dbReference type="InterPro" id="IPR000847">
    <property type="entry name" value="LysR_HTH_N"/>
</dbReference>
<keyword evidence="2" id="KW-0805">Transcription regulation</keyword>
<evidence type="ECO:0000313" key="6">
    <source>
        <dbReference type="EMBL" id="SIO95486.1"/>
    </source>
</evidence>
<dbReference type="PANTHER" id="PTHR30537:SF5">
    <property type="entry name" value="HTH-TYPE TRANSCRIPTIONAL ACTIVATOR TTDR-RELATED"/>
    <property type="match status" value="1"/>
</dbReference>
<dbReference type="SUPFAM" id="SSF53850">
    <property type="entry name" value="Periplasmic binding protein-like II"/>
    <property type="match status" value="1"/>
</dbReference>
<dbReference type="FunFam" id="1.10.10.10:FF:000001">
    <property type="entry name" value="LysR family transcriptional regulator"/>
    <property type="match status" value="1"/>
</dbReference>
<dbReference type="InterPro" id="IPR036388">
    <property type="entry name" value="WH-like_DNA-bd_sf"/>
</dbReference>
<organism evidence="6 7">
    <name type="scientific">Vibrio spartinae</name>
    <dbReference type="NCBI Taxonomy" id="1918945"/>
    <lineage>
        <taxon>Bacteria</taxon>
        <taxon>Pseudomonadati</taxon>
        <taxon>Pseudomonadota</taxon>
        <taxon>Gammaproteobacteria</taxon>
        <taxon>Vibrionales</taxon>
        <taxon>Vibrionaceae</taxon>
        <taxon>Vibrio</taxon>
    </lineage>
</organism>
<dbReference type="OrthoDB" id="9813056at2"/>
<feature type="domain" description="HTH lysR-type" evidence="5">
    <location>
        <begin position="9"/>
        <end position="62"/>
    </location>
</feature>
<name>A0A1N6M805_9VIBR</name>
<evidence type="ECO:0000256" key="4">
    <source>
        <dbReference type="ARBA" id="ARBA00023163"/>
    </source>
</evidence>
<evidence type="ECO:0000256" key="1">
    <source>
        <dbReference type="ARBA" id="ARBA00009437"/>
    </source>
</evidence>
<dbReference type="Gene3D" id="1.10.10.10">
    <property type="entry name" value="Winged helix-like DNA-binding domain superfamily/Winged helix DNA-binding domain"/>
    <property type="match status" value="1"/>
</dbReference>
<evidence type="ECO:0000313" key="7">
    <source>
        <dbReference type="Proteomes" id="UP000184774"/>
    </source>
</evidence>
<dbReference type="PROSITE" id="PS50931">
    <property type="entry name" value="HTH_LYSR"/>
    <property type="match status" value="1"/>
</dbReference>
<reference evidence="6 7" key="1">
    <citation type="submission" date="2016-12" db="EMBL/GenBank/DDBJ databases">
        <authorList>
            <person name="Song W.-J."/>
            <person name="Kurnit D.M."/>
        </authorList>
    </citation>
    <scope>NUCLEOTIDE SEQUENCE [LARGE SCALE GENOMIC DNA]</scope>
    <source>
        <strain evidence="6 7">CECT 9026</strain>
    </source>
</reference>
<dbReference type="Pfam" id="PF00126">
    <property type="entry name" value="HTH_1"/>
    <property type="match status" value="1"/>
</dbReference>
<keyword evidence="3" id="KW-0238">DNA-binding</keyword>
<protein>
    <submittedName>
        <fullName evidence="6">HTH-type transcriptional regulator DmlR</fullName>
    </submittedName>
</protein>
<dbReference type="Gene3D" id="3.40.190.290">
    <property type="match status" value="1"/>
</dbReference>
<keyword evidence="4" id="KW-0804">Transcription</keyword>
<dbReference type="SUPFAM" id="SSF46785">
    <property type="entry name" value="Winged helix' DNA-binding domain"/>
    <property type="match status" value="1"/>
</dbReference>
<dbReference type="InterPro" id="IPR036390">
    <property type="entry name" value="WH_DNA-bd_sf"/>
</dbReference>
<dbReference type="GO" id="GO:0006351">
    <property type="term" value="P:DNA-templated transcription"/>
    <property type="evidence" value="ECO:0007669"/>
    <property type="project" value="TreeGrafter"/>
</dbReference>
<gene>
    <name evidence="6" type="primary">dmlR_4</name>
    <name evidence="6" type="ORF">VSP9026_03231</name>
</gene>
<dbReference type="GO" id="GO:0003700">
    <property type="term" value="F:DNA-binding transcription factor activity"/>
    <property type="evidence" value="ECO:0007669"/>
    <property type="project" value="InterPro"/>
</dbReference>
<dbReference type="InterPro" id="IPR005119">
    <property type="entry name" value="LysR_subst-bd"/>
</dbReference>
<dbReference type="Proteomes" id="UP000184774">
    <property type="component" value="Unassembled WGS sequence"/>
</dbReference>
<dbReference type="Pfam" id="PF03466">
    <property type="entry name" value="LysR_substrate"/>
    <property type="match status" value="1"/>
</dbReference>
<dbReference type="PANTHER" id="PTHR30537">
    <property type="entry name" value="HTH-TYPE TRANSCRIPTIONAL REGULATOR"/>
    <property type="match status" value="1"/>
</dbReference>
<accession>A0A1N6M805</accession>
<evidence type="ECO:0000256" key="2">
    <source>
        <dbReference type="ARBA" id="ARBA00023015"/>
    </source>
</evidence>
<dbReference type="EMBL" id="FSSB01000019">
    <property type="protein sequence ID" value="SIO95486.1"/>
    <property type="molecule type" value="Genomic_DNA"/>
</dbReference>
<dbReference type="RefSeq" id="WP_074373995.1">
    <property type="nucleotide sequence ID" value="NZ_AP024907.1"/>
</dbReference>
<dbReference type="AlphaFoldDB" id="A0A1N6M805"/>
<evidence type="ECO:0000256" key="3">
    <source>
        <dbReference type="ARBA" id="ARBA00023125"/>
    </source>
</evidence>
<dbReference type="InterPro" id="IPR058163">
    <property type="entry name" value="LysR-type_TF_proteobact-type"/>
</dbReference>
<dbReference type="PRINTS" id="PR00039">
    <property type="entry name" value="HTHLYSR"/>
</dbReference>
<dbReference type="GO" id="GO:0043565">
    <property type="term" value="F:sequence-specific DNA binding"/>
    <property type="evidence" value="ECO:0007669"/>
    <property type="project" value="TreeGrafter"/>
</dbReference>
<comment type="similarity">
    <text evidence="1">Belongs to the LysR transcriptional regulatory family.</text>
</comment>
<proteinExistence type="inferred from homology"/>